<evidence type="ECO:0000313" key="3">
    <source>
        <dbReference type="Proteomes" id="UP000268016"/>
    </source>
</evidence>
<feature type="region of interest" description="Disordered" evidence="1">
    <location>
        <begin position="65"/>
        <end position="86"/>
    </location>
</feature>
<organism evidence="2 3">
    <name type="scientific">Histidinibacterium lentulum</name>
    <dbReference type="NCBI Taxonomy" id="2480588"/>
    <lineage>
        <taxon>Bacteria</taxon>
        <taxon>Pseudomonadati</taxon>
        <taxon>Pseudomonadota</taxon>
        <taxon>Alphaproteobacteria</taxon>
        <taxon>Rhodobacterales</taxon>
        <taxon>Paracoccaceae</taxon>
        <taxon>Histidinibacterium</taxon>
    </lineage>
</organism>
<comment type="caution">
    <text evidence="2">The sequence shown here is derived from an EMBL/GenBank/DDBJ whole genome shotgun (WGS) entry which is preliminary data.</text>
</comment>
<reference evidence="2 3" key="1">
    <citation type="submission" date="2018-10" db="EMBL/GenBank/DDBJ databases">
        <title>Histidinibacterium lentulum gen. nov., sp. nov., a marine bacterium from the culture broth of Picochlorum sp. 122.</title>
        <authorList>
            <person name="Wang G."/>
        </authorList>
    </citation>
    <scope>NUCLEOTIDE SEQUENCE [LARGE SCALE GENOMIC DNA]</scope>
    <source>
        <strain evidence="2 3">B17</strain>
    </source>
</reference>
<feature type="compositionally biased region" description="Basic and acidic residues" evidence="1">
    <location>
        <begin position="65"/>
        <end position="74"/>
    </location>
</feature>
<accession>A0A3N2R9L0</accession>
<dbReference type="RefSeq" id="WP_123640523.1">
    <property type="nucleotide sequence ID" value="NZ_ML119081.1"/>
</dbReference>
<protein>
    <submittedName>
        <fullName evidence="2">Uncharacterized protein</fullName>
    </submittedName>
</protein>
<dbReference type="Proteomes" id="UP000268016">
    <property type="component" value="Unassembled WGS sequence"/>
</dbReference>
<proteinExistence type="predicted"/>
<dbReference type="AlphaFoldDB" id="A0A3N2R9L0"/>
<evidence type="ECO:0000313" key="2">
    <source>
        <dbReference type="EMBL" id="ROU04115.1"/>
    </source>
</evidence>
<dbReference type="EMBL" id="RDRB01000001">
    <property type="protein sequence ID" value="ROU04115.1"/>
    <property type="molecule type" value="Genomic_DNA"/>
</dbReference>
<sequence length="86" mass="9329">MGITEDLADKLARETIEAMERLGDDRLYVEIAKAIGASSPTTEEAYLTAVRVRLAVTRAERLLESRLAEAESRTDPPVPTSPGGDD</sequence>
<evidence type="ECO:0000256" key="1">
    <source>
        <dbReference type="SAM" id="MobiDB-lite"/>
    </source>
</evidence>
<keyword evidence="3" id="KW-1185">Reference proteome</keyword>
<name>A0A3N2R9L0_9RHOB</name>
<dbReference type="OrthoDB" id="7876148at2"/>
<gene>
    <name evidence="2" type="ORF">EAT49_01580</name>
</gene>